<feature type="region of interest" description="Disordered" evidence="1">
    <location>
        <begin position="124"/>
        <end position="148"/>
    </location>
</feature>
<sequence length="210" mass="21582">MPNPFAQAMNPQAAMNGIDPRAWAQTWAACVAGLPFTTAASAEGSAPGGAAPATFPSPWAPWLTPLWDPEELDRRIRELQAVHLWLDQQARALQALIQALQVQRMTLAALRSMPASAAARAVGETSADSAAAPANPQAAPPAQPDPLPWWQALSQQFQALAAQTLADWGSGSAPAAAGANPMPAAAPSPPPSTPAARSRRAGGAARKAGP</sequence>
<organism evidence="2 3">
    <name type="scientific">Tepidimonas alkaliphilus</name>
    <dbReference type="NCBI Taxonomy" id="2588942"/>
    <lineage>
        <taxon>Bacteria</taxon>
        <taxon>Pseudomonadati</taxon>
        <taxon>Pseudomonadota</taxon>
        <taxon>Betaproteobacteria</taxon>
        <taxon>Burkholderiales</taxon>
        <taxon>Tepidimonas</taxon>
    </lineage>
</organism>
<feature type="compositionally biased region" description="Pro residues" evidence="1">
    <location>
        <begin position="138"/>
        <end position="147"/>
    </location>
</feature>
<reference evidence="2 3" key="1">
    <citation type="submission" date="2019-07" db="EMBL/GenBank/DDBJ databases">
        <title>Tepidimonas alkaliphilus YIM 72238 draft genome.</title>
        <authorList>
            <person name="Da Costa M.S."/>
            <person name="Froufe H.J.C."/>
            <person name="Egas C."/>
            <person name="Albuquerque L."/>
        </authorList>
    </citation>
    <scope>NUCLEOTIDE SEQUENCE [LARGE SCALE GENOMIC DNA]</scope>
    <source>
        <strain evidence="2 3">YIM 72238</strain>
    </source>
</reference>
<dbReference type="InterPro" id="IPR050026">
    <property type="entry name" value="PHA_gran_PhaM_N"/>
</dbReference>
<feature type="compositionally biased region" description="Low complexity" evidence="1">
    <location>
        <begin position="124"/>
        <end position="137"/>
    </location>
</feature>
<comment type="caution">
    <text evidence="2">The sequence shown here is derived from an EMBL/GenBank/DDBJ whole genome shotgun (WGS) entry which is preliminary data.</text>
</comment>
<keyword evidence="3" id="KW-1185">Reference proteome</keyword>
<dbReference type="EMBL" id="VJNB01000017">
    <property type="protein sequence ID" value="TSE18279.1"/>
    <property type="molecule type" value="Genomic_DNA"/>
</dbReference>
<gene>
    <name evidence="2" type="ORF">Talka_02263</name>
</gene>
<proteinExistence type="predicted"/>
<dbReference type="NCBIfam" id="NF043076">
    <property type="entry name" value="PHA_gran_PhaM"/>
    <property type="match status" value="1"/>
</dbReference>
<evidence type="ECO:0000256" key="1">
    <source>
        <dbReference type="SAM" id="MobiDB-lite"/>
    </source>
</evidence>
<protein>
    <submittedName>
        <fullName evidence="2">Uncharacterized protein</fullName>
    </submittedName>
</protein>
<feature type="region of interest" description="Disordered" evidence="1">
    <location>
        <begin position="169"/>
        <end position="210"/>
    </location>
</feature>
<dbReference type="Proteomes" id="UP000315736">
    <property type="component" value="Unassembled WGS sequence"/>
</dbReference>
<dbReference type="AlphaFoldDB" id="A0A554W3Y6"/>
<feature type="compositionally biased region" description="Low complexity" evidence="1">
    <location>
        <begin position="169"/>
        <end position="183"/>
    </location>
</feature>
<evidence type="ECO:0000313" key="2">
    <source>
        <dbReference type="EMBL" id="TSE18279.1"/>
    </source>
</evidence>
<name>A0A554W3Y6_9BURK</name>
<feature type="compositionally biased region" description="Pro residues" evidence="1">
    <location>
        <begin position="184"/>
        <end position="193"/>
    </location>
</feature>
<feature type="compositionally biased region" description="Low complexity" evidence="1">
    <location>
        <begin position="201"/>
        <end position="210"/>
    </location>
</feature>
<accession>A0A554W3Y6</accession>
<evidence type="ECO:0000313" key="3">
    <source>
        <dbReference type="Proteomes" id="UP000315736"/>
    </source>
</evidence>